<organism evidence="1 2">
    <name type="scientific">Aeoliella straminimaris</name>
    <dbReference type="NCBI Taxonomy" id="2954799"/>
    <lineage>
        <taxon>Bacteria</taxon>
        <taxon>Pseudomonadati</taxon>
        <taxon>Planctomycetota</taxon>
        <taxon>Planctomycetia</taxon>
        <taxon>Pirellulales</taxon>
        <taxon>Lacipirellulaceae</taxon>
        <taxon>Aeoliella</taxon>
    </lineage>
</organism>
<evidence type="ECO:0000313" key="1">
    <source>
        <dbReference type="EMBL" id="MCO6044358.1"/>
    </source>
</evidence>
<dbReference type="EMBL" id="JAMXLR010000036">
    <property type="protein sequence ID" value="MCO6044358.1"/>
    <property type="molecule type" value="Genomic_DNA"/>
</dbReference>
<keyword evidence="2" id="KW-1185">Reference proteome</keyword>
<accession>A0A9X2FA02</accession>
<reference evidence="1" key="1">
    <citation type="submission" date="2022-06" db="EMBL/GenBank/DDBJ databases">
        <title>Aeoliella straminimaris, a novel planctomycete from sediments.</title>
        <authorList>
            <person name="Vitorino I.R."/>
            <person name="Lage O.M."/>
        </authorList>
    </citation>
    <scope>NUCLEOTIDE SEQUENCE</scope>
    <source>
        <strain evidence="1">ICT_H6.2</strain>
    </source>
</reference>
<evidence type="ECO:0000313" key="2">
    <source>
        <dbReference type="Proteomes" id="UP001155241"/>
    </source>
</evidence>
<dbReference type="AlphaFoldDB" id="A0A9X2FA02"/>
<dbReference type="Proteomes" id="UP001155241">
    <property type="component" value="Unassembled WGS sequence"/>
</dbReference>
<gene>
    <name evidence="1" type="ORF">NG895_10610</name>
</gene>
<dbReference type="RefSeq" id="WP_252852459.1">
    <property type="nucleotide sequence ID" value="NZ_JAMXLR010000036.1"/>
</dbReference>
<comment type="caution">
    <text evidence="1">The sequence shown here is derived from an EMBL/GenBank/DDBJ whole genome shotgun (WGS) entry which is preliminary data.</text>
</comment>
<proteinExistence type="predicted"/>
<name>A0A9X2FA02_9BACT</name>
<sequence length="101" mass="11268">MTNLPDLHMATLDEGTLEVLFSDIDALGQDIEVVPKRSSRQRVENCCMTLAEAEMAIRAHSLRAVQVRYTYEGVRWCDTLLPNGAGWSLTRINLTEASTAE</sequence>
<protein>
    <submittedName>
        <fullName evidence="1">Uncharacterized protein</fullName>
    </submittedName>
</protein>